<proteinExistence type="predicted"/>
<sequence length="129" mass="13907">MTNFSTPSAGVSPDEERTAAVLSHLAGPISSFVSAGWLAIVGPLVAWFIYRNRSPWVRSQAAEAFNFQVTMWIAAVVGGLLCLTIILIPVGVVLVIAAVICSIVMGILAAVKTANGENYRYPWRLEFLK</sequence>
<evidence type="ECO:0000256" key="3">
    <source>
        <dbReference type="ARBA" id="ARBA00022989"/>
    </source>
</evidence>
<dbReference type="Pfam" id="PF09685">
    <property type="entry name" value="MamF_MmsF"/>
    <property type="match status" value="1"/>
</dbReference>
<comment type="caution">
    <text evidence="6">The sequence shown here is derived from an EMBL/GenBank/DDBJ whole genome shotgun (WGS) entry which is preliminary data.</text>
</comment>
<comment type="subcellular location">
    <subcellularLocation>
        <location evidence="1">Membrane</location>
        <topology evidence="1">Multi-pass membrane protein</topology>
    </subcellularLocation>
</comment>
<evidence type="ECO:0000313" key="6">
    <source>
        <dbReference type="EMBL" id="NIH58857.1"/>
    </source>
</evidence>
<gene>
    <name evidence="6" type="ORF">FB473_003559</name>
</gene>
<dbReference type="RefSeq" id="WP_167172151.1">
    <property type="nucleotide sequence ID" value="NZ_BAAAOO010000006.1"/>
</dbReference>
<evidence type="ECO:0008006" key="8">
    <source>
        <dbReference type="Google" id="ProtNLM"/>
    </source>
</evidence>
<keyword evidence="3 5" id="KW-1133">Transmembrane helix</keyword>
<evidence type="ECO:0000256" key="2">
    <source>
        <dbReference type="ARBA" id="ARBA00022692"/>
    </source>
</evidence>
<keyword evidence="4 5" id="KW-0472">Membrane</keyword>
<dbReference type="InterPro" id="IPR019109">
    <property type="entry name" value="MamF_MmsF"/>
</dbReference>
<keyword evidence="2 5" id="KW-0812">Transmembrane</keyword>
<feature type="transmembrane region" description="Helical" evidence="5">
    <location>
        <begin position="69"/>
        <end position="88"/>
    </location>
</feature>
<evidence type="ECO:0000256" key="5">
    <source>
        <dbReference type="SAM" id="Phobius"/>
    </source>
</evidence>
<keyword evidence="7" id="KW-1185">Reference proteome</keyword>
<protein>
    <recommendedName>
        <fullName evidence="8">DUF4870 domain-containing protein</fullName>
    </recommendedName>
</protein>
<organism evidence="6 7">
    <name type="scientific">Brooklawnia cerclae</name>
    <dbReference type="NCBI Taxonomy" id="349934"/>
    <lineage>
        <taxon>Bacteria</taxon>
        <taxon>Bacillati</taxon>
        <taxon>Actinomycetota</taxon>
        <taxon>Actinomycetes</taxon>
        <taxon>Propionibacteriales</taxon>
        <taxon>Propionibacteriaceae</taxon>
        <taxon>Brooklawnia</taxon>
    </lineage>
</organism>
<feature type="transmembrane region" description="Helical" evidence="5">
    <location>
        <begin position="29"/>
        <end position="49"/>
    </location>
</feature>
<accession>A0ABX0SKC9</accession>
<evidence type="ECO:0000256" key="1">
    <source>
        <dbReference type="ARBA" id="ARBA00004141"/>
    </source>
</evidence>
<reference evidence="6 7" key="1">
    <citation type="submission" date="2020-02" db="EMBL/GenBank/DDBJ databases">
        <title>Sequencing the genomes of 1000 actinobacteria strains.</title>
        <authorList>
            <person name="Klenk H.-P."/>
        </authorList>
    </citation>
    <scope>NUCLEOTIDE SEQUENCE [LARGE SCALE GENOMIC DNA]</scope>
    <source>
        <strain evidence="6 7">DSM 19609</strain>
    </source>
</reference>
<feature type="transmembrane region" description="Helical" evidence="5">
    <location>
        <begin position="94"/>
        <end position="111"/>
    </location>
</feature>
<dbReference type="EMBL" id="JAAMOZ010000006">
    <property type="protein sequence ID" value="NIH58857.1"/>
    <property type="molecule type" value="Genomic_DNA"/>
</dbReference>
<name>A0ABX0SKC9_9ACTN</name>
<dbReference type="Proteomes" id="UP000749311">
    <property type="component" value="Unassembled WGS sequence"/>
</dbReference>
<evidence type="ECO:0000256" key="4">
    <source>
        <dbReference type="ARBA" id="ARBA00023136"/>
    </source>
</evidence>
<evidence type="ECO:0000313" key="7">
    <source>
        <dbReference type="Proteomes" id="UP000749311"/>
    </source>
</evidence>